<reference evidence="2 3" key="2">
    <citation type="journal article" date="2012" name="PLoS Pathog.">
        <title>Diverse lifestyles and strategies of plant pathogenesis encoded in the genomes of eighteen Dothideomycetes fungi.</title>
        <authorList>
            <person name="Ohm R.A."/>
            <person name="Feau N."/>
            <person name="Henrissat B."/>
            <person name="Schoch C.L."/>
            <person name="Horwitz B.A."/>
            <person name="Barry K.W."/>
            <person name="Condon B.J."/>
            <person name="Copeland A.C."/>
            <person name="Dhillon B."/>
            <person name="Glaser F."/>
            <person name="Hesse C.N."/>
            <person name="Kosti I."/>
            <person name="LaButti K."/>
            <person name="Lindquist E.A."/>
            <person name="Lucas S."/>
            <person name="Salamov A.A."/>
            <person name="Bradshaw R.E."/>
            <person name="Ciuffetti L."/>
            <person name="Hamelin R.C."/>
            <person name="Kema G.H.J."/>
            <person name="Lawrence C."/>
            <person name="Scott J.A."/>
            <person name="Spatafora J.W."/>
            <person name="Turgeon B.G."/>
            <person name="de Wit P.J.G.M."/>
            <person name="Zhong S."/>
            <person name="Goodwin S.B."/>
            <person name="Grigoriev I.V."/>
        </authorList>
    </citation>
    <scope>NUCLEOTIDE SEQUENCE [LARGE SCALE GENOMIC DNA]</scope>
    <source>
        <strain evidence="3">NZE10 / CBS 128990</strain>
    </source>
</reference>
<feature type="compositionally biased region" description="Low complexity" evidence="1">
    <location>
        <begin position="92"/>
        <end position="103"/>
    </location>
</feature>
<feature type="compositionally biased region" description="Low complexity" evidence="1">
    <location>
        <begin position="223"/>
        <end position="233"/>
    </location>
</feature>
<feature type="compositionally biased region" description="Polar residues" evidence="1">
    <location>
        <begin position="80"/>
        <end position="91"/>
    </location>
</feature>
<feature type="region of interest" description="Disordered" evidence="1">
    <location>
        <begin position="315"/>
        <end position="510"/>
    </location>
</feature>
<feature type="compositionally biased region" description="Basic and acidic residues" evidence="1">
    <location>
        <begin position="453"/>
        <end position="473"/>
    </location>
</feature>
<dbReference type="HOGENOM" id="CLU_040050_0_0_1"/>
<feature type="compositionally biased region" description="Acidic residues" evidence="1">
    <location>
        <begin position="262"/>
        <end position="274"/>
    </location>
</feature>
<proteinExistence type="predicted"/>
<feature type="compositionally biased region" description="Polar residues" evidence="1">
    <location>
        <begin position="317"/>
        <end position="330"/>
    </location>
</feature>
<dbReference type="EMBL" id="KB446537">
    <property type="protein sequence ID" value="EME46636.1"/>
    <property type="molecule type" value="Genomic_DNA"/>
</dbReference>
<dbReference type="eggNOG" id="ENOG502S6IQ">
    <property type="taxonomic scope" value="Eukaryota"/>
</dbReference>
<evidence type="ECO:0000256" key="1">
    <source>
        <dbReference type="SAM" id="MobiDB-lite"/>
    </source>
</evidence>
<gene>
    <name evidence="2" type="ORF">DOTSEDRAFT_70597</name>
</gene>
<feature type="compositionally biased region" description="Basic residues" evidence="1">
    <location>
        <begin position="210"/>
        <end position="220"/>
    </location>
</feature>
<sequence length="528" mass="57183">MAPPGSLMPSSHRGAGRSNTSNTTTTTTTIPTFSSSKSPIKLSLSTTNLGPKVCRDDNIASGFSASPMSPETTRPRRTASRQNLRNDSINPTSAATSAKTSSAGNHAKLHKRGASASSLPGPLCPYGGTHSQFSTPFATYEEPFPDVRPAPTSASGVPKIKPYLRKMSTAKEDQGMIDLSKSTNENDGLAGLGIQQEFATKSASDVSFAHTRRSHTRHGRNTSGGSQISTSSGKPGQPFVHPMAKTPRPYTPPGRSYASSINDEEANESDDIVEDDFRLGNGFRTRRSMSISSTPALMPTPLSQSHTAIELGLMPKLTSTSQSNLSMTSDKSSRSRHNRPRGNTDLSQENTPSSRTSLDKAFSFVSKRNLSDPEPQTRDEKIREARRKFEEKEAEKDRKIESKRRNSEAKQRSRQNSSALPGPPLKPALKQIDITQKKRGTLAAATVGADAEDEKRTGKPREFQALSYEDHRPTNAASLPRYGSAPGESEKTPRSAYESRPGNDRPAGVGMRFSTWLQTRMLSCGGKE</sequence>
<reference evidence="3" key="1">
    <citation type="journal article" date="2012" name="PLoS Genet.">
        <title>The genomes of the fungal plant pathogens Cladosporium fulvum and Dothistroma septosporum reveal adaptation to different hosts and lifestyles but also signatures of common ancestry.</title>
        <authorList>
            <person name="de Wit P.J.G.M."/>
            <person name="van der Burgt A."/>
            <person name="Oekmen B."/>
            <person name="Stergiopoulos I."/>
            <person name="Abd-Elsalam K.A."/>
            <person name="Aerts A.L."/>
            <person name="Bahkali A.H."/>
            <person name="Beenen H.G."/>
            <person name="Chettri P."/>
            <person name="Cox M.P."/>
            <person name="Datema E."/>
            <person name="de Vries R.P."/>
            <person name="Dhillon B."/>
            <person name="Ganley A.R."/>
            <person name="Griffiths S.A."/>
            <person name="Guo Y."/>
            <person name="Hamelin R.C."/>
            <person name="Henrissat B."/>
            <person name="Kabir M.S."/>
            <person name="Jashni M.K."/>
            <person name="Kema G."/>
            <person name="Klaubauf S."/>
            <person name="Lapidus A."/>
            <person name="Levasseur A."/>
            <person name="Lindquist E."/>
            <person name="Mehrabi R."/>
            <person name="Ohm R.A."/>
            <person name="Owen T.J."/>
            <person name="Salamov A."/>
            <person name="Schwelm A."/>
            <person name="Schijlen E."/>
            <person name="Sun H."/>
            <person name="van den Burg H.A."/>
            <person name="van Ham R.C.H.J."/>
            <person name="Zhang S."/>
            <person name="Goodwin S.B."/>
            <person name="Grigoriev I.V."/>
            <person name="Collemare J."/>
            <person name="Bradshaw R.E."/>
        </authorList>
    </citation>
    <scope>NUCLEOTIDE SEQUENCE [LARGE SCALE GENOMIC DNA]</scope>
    <source>
        <strain evidence="3">NZE10 / CBS 128990</strain>
    </source>
</reference>
<evidence type="ECO:0000313" key="2">
    <source>
        <dbReference type="EMBL" id="EME46636.1"/>
    </source>
</evidence>
<feature type="region of interest" description="Disordered" evidence="1">
    <location>
        <begin position="201"/>
        <end position="274"/>
    </location>
</feature>
<protein>
    <submittedName>
        <fullName evidence="2">Uncharacterized protein</fullName>
    </submittedName>
</protein>
<keyword evidence="3" id="KW-1185">Reference proteome</keyword>
<feature type="compositionally biased region" description="Basic and acidic residues" evidence="1">
    <location>
        <begin position="369"/>
        <end position="411"/>
    </location>
</feature>
<feature type="compositionally biased region" description="Polar residues" evidence="1">
    <location>
        <begin position="344"/>
        <end position="356"/>
    </location>
</feature>
<evidence type="ECO:0000313" key="3">
    <source>
        <dbReference type="Proteomes" id="UP000016933"/>
    </source>
</evidence>
<feature type="region of interest" description="Disordered" evidence="1">
    <location>
        <begin position="1"/>
        <end position="120"/>
    </location>
</feature>
<dbReference type="AlphaFoldDB" id="N1PT57"/>
<organism evidence="2 3">
    <name type="scientific">Dothistroma septosporum (strain NZE10 / CBS 128990)</name>
    <name type="common">Red band needle blight fungus</name>
    <name type="synonym">Mycosphaerella pini</name>
    <dbReference type="NCBI Taxonomy" id="675120"/>
    <lineage>
        <taxon>Eukaryota</taxon>
        <taxon>Fungi</taxon>
        <taxon>Dikarya</taxon>
        <taxon>Ascomycota</taxon>
        <taxon>Pezizomycotina</taxon>
        <taxon>Dothideomycetes</taxon>
        <taxon>Dothideomycetidae</taxon>
        <taxon>Mycosphaerellales</taxon>
        <taxon>Mycosphaerellaceae</taxon>
        <taxon>Dothistroma</taxon>
    </lineage>
</organism>
<feature type="compositionally biased region" description="Low complexity" evidence="1">
    <location>
        <begin position="18"/>
        <end position="45"/>
    </location>
</feature>
<accession>N1PT57</accession>
<dbReference type="OrthoDB" id="5377213at2759"/>
<dbReference type="OMA" id="FATYEEP"/>
<dbReference type="Proteomes" id="UP000016933">
    <property type="component" value="Unassembled WGS sequence"/>
</dbReference>
<name>N1PT57_DOTSN</name>
<feature type="compositionally biased region" description="Polar residues" evidence="1">
    <location>
        <begin position="61"/>
        <end position="72"/>
    </location>
</feature>